<evidence type="ECO:0000256" key="1">
    <source>
        <dbReference type="SAM" id="MobiDB-lite"/>
    </source>
</evidence>
<feature type="transmembrane region" description="Helical" evidence="2">
    <location>
        <begin position="277"/>
        <end position="299"/>
    </location>
</feature>
<feature type="compositionally biased region" description="Low complexity" evidence="1">
    <location>
        <begin position="29"/>
        <end position="54"/>
    </location>
</feature>
<keyword evidence="2" id="KW-1133">Transmembrane helix</keyword>
<evidence type="ECO:0000313" key="4">
    <source>
        <dbReference type="Proteomes" id="UP000067476"/>
    </source>
</evidence>
<keyword evidence="4" id="KW-1185">Reference proteome</keyword>
<feature type="transmembrane region" description="Helical" evidence="2">
    <location>
        <begin position="425"/>
        <end position="444"/>
    </location>
</feature>
<feature type="transmembrane region" description="Helical" evidence="2">
    <location>
        <begin position="377"/>
        <end position="400"/>
    </location>
</feature>
<gene>
    <name evidence="3" type="ORF">SLITO_v1c07790</name>
</gene>
<dbReference type="Proteomes" id="UP000067476">
    <property type="component" value="Chromosome"/>
</dbReference>
<organism evidence="3 4">
    <name type="scientific">Spiroplasma litorale</name>
    <dbReference type="NCBI Taxonomy" id="216942"/>
    <lineage>
        <taxon>Bacteria</taxon>
        <taxon>Bacillati</taxon>
        <taxon>Mycoplasmatota</taxon>
        <taxon>Mollicutes</taxon>
        <taxon>Entomoplasmatales</taxon>
        <taxon>Spiroplasmataceae</taxon>
        <taxon>Spiroplasma</taxon>
    </lineage>
</organism>
<feature type="region of interest" description="Disordered" evidence="1">
    <location>
        <begin position="15"/>
        <end position="54"/>
    </location>
</feature>
<keyword evidence="2" id="KW-0472">Membrane</keyword>
<name>A0A0K1W2T8_9MOLU</name>
<feature type="transmembrane region" description="Helical" evidence="2">
    <location>
        <begin position="319"/>
        <end position="344"/>
    </location>
</feature>
<dbReference type="RefSeq" id="WP_075058492.1">
    <property type="nucleotide sequence ID" value="NZ_CP012357.1"/>
</dbReference>
<evidence type="ECO:0008006" key="5">
    <source>
        <dbReference type="Google" id="ProtNLM"/>
    </source>
</evidence>
<dbReference type="KEGG" id="sll:SLITO_v1c07790"/>
<keyword evidence="2" id="KW-0812">Transmembrane</keyword>
<dbReference type="InterPro" id="IPR059214">
    <property type="entry name" value="MSC_0882-like"/>
</dbReference>
<sequence>MSKIVDFFKPNSVQNNQQNFQNVGDFGVPNQAPQQYNQNPQQQYGLAPQNQSQQQYNGYQSYNPLQQQINNQPQNMSQQNSQVNDIQTYQQNLINNNRLRNNQYHQFENQQIQNYNPNQNYIQQSGYYPEQYNNYQNNRINPANYRQDYLDFERRNVNDNYQNYYQNEASYPRKYFDPYNHNYLSNGYVNENSKPVNFDNYNGFNNQMQYGYNEFSNINQFHNGQNMYYNSNQNYANATANNYNPYKEQNSYKKRFREANIIPREIGKEIKSEKLRVFLLFAVGLAGIIMTSLMLAVYYKTDDTITKYIGLKKEDVMYPFFSILLLIISLGFFGISLADFTLLFSNVKRYERDLMMGNESIPYFITRNYKSLISRSIYINWICFSTYIFGSIILGILYTLQTQAGKTAYIFFWTIGTLKTLESEITVNIIILLVALFIHVVNIISTRNRKNNIISYYGYEIIPEHEIKAIKKRANKICIILFCVIILLILFVILIPWLIIRRKKGQSLKPWKFGRQ</sequence>
<dbReference type="NCBIfam" id="NF045846">
    <property type="entry name" value="MSC0882_dom"/>
    <property type="match status" value="1"/>
</dbReference>
<accession>A0A0K1W2T8</accession>
<dbReference type="OrthoDB" id="387367at2"/>
<reference evidence="3 4" key="1">
    <citation type="journal article" date="2015" name="Genome Announc.">
        <title>Complete Genome Sequence of Spiroplasma litorale TN-1T (DSM 21781), a Bacterium Isolated from a Green-Eyed Horsefly (Tabanus nigrovittatus).</title>
        <authorList>
            <person name="Lo W.S."/>
            <person name="Lai Y.C."/>
            <person name="Lien Y.W."/>
            <person name="Wang T.H."/>
            <person name="Kuo C.H."/>
        </authorList>
    </citation>
    <scope>NUCLEOTIDE SEQUENCE [LARGE SCALE GENOMIC DNA]</scope>
    <source>
        <strain evidence="3 4">TN-1</strain>
    </source>
</reference>
<protein>
    <recommendedName>
        <fullName evidence="5">Transmembrane protein</fullName>
    </recommendedName>
</protein>
<dbReference type="EMBL" id="CP012357">
    <property type="protein sequence ID" value="AKX34402.1"/>
    <property type="molecule type" value="Genomic_DNA"/>
</dbReference>
<evidence type="ECO:0000256" key="2">
    <source>
        <dbReference type="SAM" id="Phobius"/>
    </source>
</evidence>
<dbReference type="AlphaFoldDB" id="A0A0K1W2T8"/>
<proteinExistence type="predicted"/>
<dbReference type="PATRIC" id="fig|216942.3.peg.792"/>
<dbReference type="STRING" id="216942.SLITO_v1c07790"/>
<feature type="transmembrane region" description="Helical" evidence="2">
    <location>
        <begin position="477"/>
        <end position="500"/>
    </location>
</feature>
<evidence type="ECO:0000313" key="3">
    <source>
        <dbReference type="EMBL" id="AKX34402.1"/>
    </source>
</evidence>